<dbReference type="NCBIfam" id="TIGR04256">
    <property type="entry name" value="GxxExxY"/>
    <property type="match status" value="1"/>
</dbReference>
<reference evidence="1" key="1">
    <citation type="submission" date="2022-06" db="EMBL/GenBank/DDBJ databases">
        <title>Aeoliella straminimaris, a novel planctomycete from sediments.</title>
        <authorList>
            <person name="Vitorino I.R."/>
            <person name="Lage O.M."/>
        </authorList>
    </citation>
    <scope>NUCLEOTIDE SEQUENCE</scope>
    <source>
        <strain evidence="1">ICT_H6.2</strain>
    </source>
</reference>
<keyword evidence="2" id="KW-1185">Reference proteome</keyword>
<organism evidence="1 2">
    <name type="scientific">Aeoliella straminimaris</name>
    <dbReference type="NCBI Taxonomy" id="2954799"/>
    <lineage>
        <taxon>Bacteria</taxon>
        <taxon>Pseudomonadati</taxon>
        <taxon>Planctomycetota</taxon>
        <taxon>Planctomycetia</taxon>
        <taxon>Pirellulales</taxon>
        <taxon>Lacipirellulaceae</taxon>
        <taxon>Aeoliella</taxon>
    </lineage>
</organism>
<dbReference type="AlphaFoldDB" id="A0A9X2JK84"/>
<gene>
    <name evidence="1" type="ORF">NG895_28190</name>
</gene>
<dbReference type="RefSeq" id="WP_252855910.1">
    <property type="nucleotide sequence ID" value="NZ_JAMXLR010000092.1"/>
</dbReference>
<dbReference type="EMBL" id="JAMXLR010000092">
    <property type="protein sequence ID" value="MCO6047803.1"/>
    <property type="molecule type" value="Genomic_DNA"/>
</dbReference>
<dbReference type="InterPro" id="IPR026350">
    <property type="entry name" value="GxxExxY"/>
</dbReference>
<dbReference type="Proteomes" id="UP001155241">
    <property type="component" value="Unassembled WGS sequence"/>
</dbReference>
<dbReference type="Pfam" id="PF13366">
    <property type="entry name" value="PDDEXK_3"/>
    <property type="match status" value="1"/>
</dbReference>
<proteinExistence type="predicted"/>
<sequence length="130" mass="14510">MTKMQHEELTRRVIGCAYTVYNTLGGGFLESVYQNALLLELDAAGIEAKSQVQLDVEYRGHTVGHFFADIVVEQRIIIELKAIEALHKSHEVQLVNYLAATGTDIGLLLNFGPKGVEVKRKVRELSNLSR</sequence>
<evidence type="ECO:0000313" key="1">
    <source>
        <dbReference type="EMBL" id="MCO6047803.1"/>
    </source>
</evidence>
<name>A0A9X2JK84_9BACT</name>
<comment type="caution">
    <text evidence="1">The sequence shown here is derived from an EMBL/GenBank/DDBJ whole genome shotgun (WGS) entry which is preliminary data.</text>
</comment>
<protein>
    <submittedName>
        <fullName evidence="1">GxxExxY protein</fullName>
    </submittedName>
</protein>
<accession>A0A9X2JK84</accession>
<evidence type="ECO:0000313" key="2">
    <source>
        <dbReference type="Proteomes" id="UP001155241"/>
    </source>
</evidence>